<dbReference type="AlphaFoldDB" id="A0A543G4T1"/>
<dbReference type="Proteomes" id="UP000320773">
    <property type="component" value="Unassembled WGS sequence"/>
</dbReference>
<dbReference type="EMBL" id="VFPJ01000001">
    <property type="protein sequence ID" value="TQM41098.1"/>
    <property type="molecule type" value="Genomic_DNA"/>
</dbReference>
<dbReference type="Gene3D" id="3.40.109.10">
    <property type="entry name" value="NADH Oxidase"/>
    <property type="match status" value="1"/>
</dbReference>
<dbReference type="GO" id="GO:0016491">
    <property type="term" value="F:oxidoreductase activity"/>
    <property type="evidence" value="ECO:0007669"/>
    <property type="project" value="InterPro"/>
</dbReference>
<dbReference type="PANTHER" id="PTHR43745:SF2">
    <property type="entry name" value="NITROREDUCTASE MJ1384-RELATED"/>
    <property type="match status" value="1"/>
</dbReference>
<gene>
    <name evidence="1" type="ORF">BC670_2032</name>
</gene>
<sequence length="234" mass="27266">MTQDTLANLLSENRLSDISLEFLESIKFKPYHLETSERFEIISYVNNSPSIVKKISNSQYQVGFCKKIDLKPSKLEEDVNTLSLNNININRKSTRKYSSEPISFQEFSDFLRLFYCITGEEVLKPQGEEIVRKRRNIASGGSMYPAEIFFVNNRITDIEKGVYRYNIYTSQIEQLKVFYNEEDMQFFLKLLMYQGGGLAPYKSDFLIYVVANIQKLFISLPCKEQTTGEFYTDV</sequence>
<proteinExistence type="predicted"/>
<name>A0A543G4T1_9FLAO</name>
<reference evidence="1 2" key="1">
    <citation type="submission" date="2019-06" db="EMBL/GenBank/DDBJ databases">
        <title>Genomic Encyclopedia of Archaeal and Bacterial Type Strains, Phase II (KMG-II): from individual species to whole genera.</title>
        <authorList>
            <person name="Goeker M."/>
        </authorList>
    </citation>
    <scope>NUCLEOTIDE SEQUENCE [LARGE SCALE GENOMIC DNA]</scope>
    <source>
        <strain evidence="1 2">DSM 24789</strain>
    </source>
</reference>
<dbReference type="PANTHER" id="PTHR43745">
    <property type="entry name" value="NITROREDUCTASE MJ1384-RELATED"/>
    <property type="match status" value="1"/>
</dbReference>
<protein>
    <submittedName>
        <fullName evidence="1">SagB-type dehydrogenase family enzyme</fullName>
    </submittedName>
</protein>
<evidence type="ECO:0000313" key="1">
    <source>
        <dbReference type="EMBL" id="TQM41098.1"/>
    </source>
</evidence>
<organism evidence="1 2">
    <name type="scientific">Flavobacterium branchiophilum</name>
    <dbReference type="NCBI Taxonomy" id="55197"/>
    <lineage>
        <taxon>Bacteria</taxon>
        <taxon>Pseudomonadati</taxon>
        <taxon>Bacteroidota</taxon>
        <taxon>Flavobacteriia</taxon>
        <taxon>Flavobacteriales</taxon>
        <taxon>Flavobacteriaceae</taxon>
        <taxon>Flavobacterium</taxon>
    </lineage>
</organism>
<comment type="caution">
    <text evidence="1">The sequence shown here is derived from an EMBL/GenBank/DDBJ whole genome shotgun (WGS) entry which is preliminary data.</text>
</comment>
<evidence type="ECO:0000313" key="2">
    <source>
        <dbReference type="Proteomes" id="UP000320773"/>
    </source>
</evidence>
<dbReference type="RefSeq" id="WP_141841348.1">
    <property type="nucleotide sequence ID" value="NZ_VFPJ01000001.1"/>
</dbReference>
<accession>A0A543G4T1</accession>
<dbReference type="InterPro" id="IPR052544">
    <property type="entry name" value="Bacteriocin_Proc_Enz"/>
</dbReference>
<dbReference type="InterPro" id="IPR000415">
    <property type="entry name" value="Nitroreductase-like"/>
</dbReference>